<feature type="transmembrane region" description="Helical" evidence="1">
    <location>
        <begin position="16"/>
        <end position="36"/>
    </location>
</feature>
<name>A0A8H6RST5_9PEZI</name>
<dbReference type="Pfam" id="PF24864">
    <property type="entry name" value="DUF7730"/>
    <property type="match status" value="1"/>
</dbReference>
<protein>
    <recommendedName>
        <fullName evidence="2">DUF7730 domain-containing protein</fullName>
    </recommendedName>
</protein>
<proteinExistence type="predicted"/>
<dbReference type="OrthoDB" id="4757095at2759"/>
<evidence type="ECO:0000259" key="2">
    <source>
        <dbReference type="Pfam" id="PF24864"/>
    </source>
</evidence>
<dbReference type="EMBL" id="JABCIY010000024">
    <property type="protein sequence ID" value="KAF7196683.1"/>
    <property type="molecule type" value="Genomic_DNA"/>
</dbReference>
<comment type="caution">
    <text evidence="3">The sequence shown here is derived from an EMBL/GenBank/DDBJ whole genome shotgun (WGS) entry which is preliminary data.</text>
</comment>
<keyword evidence="1" id="KW-0472">Membrane</keyword>
<dbReference type="AlphaFoldDB" id="A0A8H6RST5"/>
<dbReference type="Proteomes" id="UP000660729">
    <property type="component" value="Unassembled WGS sequence"/>
</dbReference>
<feature type="domain" description="DUF7730" evidence="2">
    <location>
        <begin position="133"/>
        <end position="226"/>
    </location>
</feature>
<keyword evidence="1" id="KW-1133">Transmembrane helix</keyword>
<evidence type="ECO:0000256" key="1">
    <source>
        <dbReference type="SAM" id="Phobius"/>
    </source>
</evidence>
<sequence>MCCGNGRRRNEGKRKAIVQGCVFLTFGSFLLLQYLASCTLDQTKECYWSTYDHLSERRRDFRRQRGKAFLNVTKLKPKPQPQSTFLNRLPLELRQEIYDYVFDHIKVTIVQRRQFPRKKTVGIPVLARYKLNNRLALPSSCKQLYLECMNLLYTTTTFCFADLRRINLMKRPLPPSSWNMIRSIEVNTDLHWLAGWGKSGAQGQEDIVWNEFWQNVDSLEGLEQIRSYKGMLFVDTELDSRWRWPSYGPRYDVKFSHPSDGRGTFKLPSGKVFESETVHRKRLFAFRRSTPDKICPPESAH</sequence>
<reference evidence="3" key="1">
    <citation type="submission" date="2020-04" db="EMBL/GenBank/DDBJ databases">
        <title>Draft genome resource of the tomato pathogen Pseudocercospora fuligena.</title>
        <authorList>
            <person name="Zaccaron A."/>
        </authorList>
    </citation>
    <scope>NUCLEOTIDE SEQUENCE</scope>
    <source>
        <strain evidence="3">PF001</strain>
    </source>
</reference>
<gene>
    <name evidence="3" type="ORF">HII31_02053</name>
</gene>
<keyword evidence="4" id="KW-1185">Reference proteome</keyword>
<dbReference type="InterPro" id="IPR056632">
    <property type="entry name" value="DUF7730"/>
</dbReference>
<dbReference type="PANTHER" id="PTHR38790">
    <property type="entry name" value="2EXR DOMAIN-CONTAINING PROTEIN-RELATED"/>
    <property type="match status" value="1"/>
</dbReference>
<accession>A0A8H6RST5</accession>
<evidence type="ECO:0000313" key="3">
    <source>
        <dbReference type="EMBL" id="KAF7196683.1"/>
    </source>
</evidence>
<evidence type="ECO:0000313" key="4">
    <source>
        <dbReference type="Proteomes" id="UP000660729"/>
    </source>
</evidence>
<organism evidence="3 4">
    <name type="scientific">Pseudocercospora fuligena</name>
    <dbReference type="NCBI Taxonomy" id="685502"/>
    <lineage>
        <taxon>Eukaryota</taxon>
        <taxon>Fungi</taxon>
        <taxon>Dikarya</taxon>
        <taxon>Ascomycota</taxon>
        <taxon>Pezizomycotina</taxon>
        <taxon>Dothideomycetes</taxon>
        <taxon>Dothideomycetidae</taxon>
        <taxon>Mycosphaerellales</taxon>
        <taxon>Mycosphaerellaceae</taxon>
        <taxon>Pseudocercospora</taxon>
    </lineage>
</organism>
<keyword evidence="1" id="KW-0812">Transmembrane</keyword>